<feature type="domain" description="M23ase beta-sheet core" evidence="7">
    <location>
        <begin position="186"/>
        <end position="279"/>
    </location>
</feature>
<keyword evidence="9" id="KW-1185">Reference proteome</keyword>
<gene>
    <name evidence="8" type="ORF">GCM10022394_27440</name>
</gene>
<comment type="caution">
    <text evidence="8">The sequence shown here is derived from an EMBL/GenBank/DDBJ whole genome shotgun (WGS) entry which is preliminary data.</text>
</comment>
<evidence type="ECO:0000313" key="9">
    <source>
        <dbReference type="Proteomes" id="UP001500795"/>
    </source>
</evidence>
<dbReference type="InterPro" id="IPR016047">
    <property type="entry name" value="M23ase_b-sheet_dom"/>
</dbReference>
<keyword evidence="4" id="KW-0378">Hydrolase</keyword>
<dbReference type="Proteomes" id="UP001500795">
    <property type="component" value="Unassembled WGS sequence"/>
</dbReference>
<dbReference type="SUPFAM" id="SSF51261">
    <property type="entry name" value="Duplicated hybrid motif"/>
    <property type="match status" value="1"/>
</dbReference>
<evidence type="ECO:0000259" key="7">
    <source>
        <dbReference type="Pfam" id="PF01551"/>
    </source>
</evidence>
<accession>A0ABP6W6U9</accession>
<keyword evidence="2" id="KW-0645">Protease</keyword>
<dbReference type="PANTHER" id="PTHR21666:SF288">
    <property type="entry name" value="CELL DIVISION PROTEIN YTFB"/>
    <property type="match status" value="1"/>
</dbReference>
<comment type="cofactor">
    <cofactor evidence="1">
        <name>Zn(2+)</name>
        <dbReference type="ChEBI" id="CHEBI:29105"/>
    </cofactor>
</comment>
<evidence type="ECO:0000256" key="4">
    <source>
        <dbReference type="ARBA" id="ARBA00022801"/>
    </source>
</evidence>
<sequence>MTASVPPPAQAMPLRPLGASLITLLVAIPLALALYCYSQWQAVQDNNARLEQQLEQQRRGQQQQLSRIGRRLGQLQAELGQVARLGQRLQQDYALDEELATVNVFDSGLLQRSFSGFAELNLALELLASQAREQGLVLSTLESLLLNLHINEITRVHGHPVPGGQGRLSSTFGNRRDPFTGHGRWHGGIDFSGKLGTPIAASGAGIVSLVAQHPAYGRMIELNHGQGWATRYAHLDKQLVSVGDKVENGQLIALMGRTGRTTGVHLHYEVLKGNKRLDPARFLP</sequence>
<evidence type="ECO:0000256" key="2">
    <source>
        <dbReference type="ARBA" id="ARBA00022670"/>
    </source>
</evidence>
<dbReference type="Pfam" id="PF01551">
    <property type="entry name" value="Peptidase_M23"/>
    <property type="match status" value="1"/>
</dbReference>
<reference evidence="9" key="1">
    <citation type="journal article" date="2019" name="Int. J. Syst. Evol. Microbiol.">
        <title>The Global Catalogue of Microorganisms (GCM) 10K type strain sequencing project: providing services to taxonomists for standard genome sequencing and annotation.</title>
        <authorList>
            <consortium name="The Broad Institute Genomics Platform"/>
            <consortium name="The Broad Institute Genome Sequencing Center for Infectious Disease"/>
            <person name="Wu L."/>
            <person name="Ma J."/>
        </authorList>
    </citation>
    <scope>NUCLEOTIDE SEQUENCE [LARGE SCALE GENOMIC DNA]</scope>
    <source>
        <strain evidence="9">JCM 17110</strain>
    </source>
</reference>
<dbReference type="InterPro" id="IPR050570">
    <property type="entry name" value="Cell_wall_metabolism_enzyme"/>
</dbReference>
<dbReference type="Gene3D" id="2.70.70.10">
    <property type="entry name" value="Glucose Permease (Domain IIA)"/>
    <property type="match status" value="1"/>
</dbReference>
<proteinExistence type="predicted"/>
<dbReference type="InterPro" id="IPR011055">
    <property type="entry name" value="Dup_hybrid_motif"/>
</dbReference>
<evidence type="ECO:0000313" key="8">
    <source>
        <dbReference type="EMBL" id="GAA3545968.1"/>
    </source>
</evidence>
<organism evidence="8 9">
    <name type="scientific">Zobellella aerophila</name>
    <dbReference type="NCBI Taxonomy" id="870480"/>
    <lineage>
        <taxon>Bacteria</taxon>
        <taxon>Pseudomonadati</taxon>
        <taxon>Pseudomonadota</taxon>
        <taxon>Gammaproteobacteria</taxon>
        <taxon>Aeromonadales</taxon>
        <taxon>Aeromonadaceae</taxon>
        <taxon>Zobellella</taxon>
    </lineage>
</organism>
<evidence type="ECO:0000256" key="1">
    <source>
        <dbReference type="ARBA" id="ARBA00001947"/>
    </source>
</evidence>
<dbReference type="EMBL" id="BAABCX010000004">
    <property type="protein sequence ID" value="GAA3545968.1"/>
    <property type="molecule type" value="Genomic_DNA"/>
</dbReference>
<name>A0ABP6W6U9_9GAMM</name>
<evidence type="ECO:0000256" key="3">
    <source>
        <dbReference type="ARBA" id="ARBA00022723"/>
    </source>
</evidence>
<keyword evidence="3" id="KW-0479">Metal-binding</keyword>
<keyword evidence="6" id="KW-0482">Metalloprotease</keyword>
<protein>
    <recommendedName>
        <fullName evidence="7">M23ase beta-sheet core domain-containing protein</fullName>
    </recommendedName>
</protein>
<evidence type="ECO:0000256" key="5">
    <source>
        <dbReference type="ARBA" id="ARBA00022833"/>
    </source>
</evidence>
<evidence type="ECO:0000256" key="6">
    <source>
        <dbReference type="ARBA" id="ARBA00023049"/>
    </source>
</evidence>
<dbReference type="PANTHER" id="PTHR21666">
    <property type="entry name" value="PEPTIDASE-RELATED"/>
    <property type="match status" value="1"/>
</dbReference>
<dbReference type="RefSeq" id="WP_344959000.1">
    <property type="nucleotide sequence ID" value="NZ_BAABCX010000004.1"/>
</dbReference>
<dbReference type="CDD" id="cd12797">
    <property type="entry name" value="M23_peptidase"/>
    <property type="match status" value="1"/>
</dbReference>
<keyword evidence="5" id="KW-0862">Zinc</keyword>